<evidence type="ECO:0000256" key="1">
    <source>
        <dbReference type="ARBA" id="ARBA00005278"/>
    </source>
</evidence>
<dbReference type="GO" id="GO:0016020">
    <property type="term" value="C:membrane"/>
    <property type="evidence" value="ECO:0007669"/>
    <property type="project" value="InterPro"/>
</dbReference>
<feature type="transmembrane region" description="Helical" evidence="3">
    <location>
        <begin position="281"/>
        <end position="300"/>
    </location>
</feature>
<keyword evidence="5" id="KW-1185">Reference proteome</keyword>
<sequence length="382" mass="43558">MRFLKRKNKFISKIIELKKDELGITIRKIRSSNTNIYILYIKQITDRKSISDTIIKPLLQYRNNEELDVTTIIEEIVYIDDIYLDDDENQIIEHILNGQTVIILSNDNKYIVANTRNVEKRNVESPEVQSSFRAPRDSFTENLDTNLSLVRYRVKDENLRIEYMTVGKRTKTKLAIVYVKDIANPKYLEEVRKRLKKINIDGIMESGYIKKLITNNPFNFFPEVGIAERSESASASILNGKICLFIEGSNLALVMPQTFIEFIDSGDDHYEDIYTSVFVKILRILSIFLSLTLSSFYVLFVSFHPDFMPAQYILTLATSRVTVPFNALIEATAMEIVTEILREASIRLPKQIGPAIGIVGTIVIGQAAVTAGLVSPLMVIII</sequence>
<dbReference type="InterPro" id="IPR050768">
    <property type="entry name" value="UPF0353/GerABKA_families"/>
</dbReference>
<dbReference type="GO" id="GO:0009847">
    <property type="term" value="P:spore germination"/>
    <property type="evidence" value="ECO:0007669"/>
    <property type="project" value="InterPro"/>
</dbReference>
<keyword evidence="2 3" id="KW-0472">Membrane</keyword>
<evidence type="ECO:0000256" key="3">
    <source>
        <dbReference type="SAM" id="Phobius"/>
    </source>
</evidence>
<reference evidence="4 5" key="1">
    <citation type="journal article" date="2015" name="Geomicrobiol. J.">
        <title>Caldisalinibacter kiritimatiensis gen. nov., sp. nov., a moderately thermohalophilic thiosulfate-reducing bacterium from a hypersaline microbial mat.</title>
        <authorList>
            <person name="Ben Hania W."/>
            <person name="Joseph M."/>
            <person name="Fiebig A."/>
            <person name="Bunk B."/>
            <person name="Klenk H.-P."/>
            <person name="Fardeau M.-L."/>
            <person name="Spring S."/>
        </authorList>
    </citation>
    <scope>NUCLEOTIDE SEQUENCE [LARGE SCALE GENOMIC DNA]</scope>
    <source>
        <strain evidence="4 5">L21-TH-D2</strain>
    </source>
</reference>
<comment type="caution">
    <text evidence="4">The sequence shown here is derived from an EMBL/GenBank/DDBJ whole genome shotgun (WGS) entry which is preliminary data.</text>
</comment>
<gene>
    <name evidence="4" type="ORF">L21TH_2084</name>
</gene>
<keyword evidence="3" id="KW-0812">Transmembrane</keyword>
<keyword evidence="3" id="KW-1133">Transmembrane helix</keyword>
<organism evidence="4 5">
    <name type="scientific">Caldisalinibacter kiritimatiensis</name>
    <dbReference type="NCBI Taxonomy" id="1304284"/>
    <lineage>
        <taxon>Bacteria</taxon>
        <taxon>Bacillati</taxon>
        <taxon>Bacillota</taxon>
        <taxon>Tissierellia</taxon>
        <taxon>Tissierellales</taxon>
        <taxon>Thermohalobacteraceae</taxon>
        <taxon>Caldisalinibacter</taxon>
    </lineage>
</organism>
<dbReference type="PATRIC" id="fig|1304284.3.peg.2049"/>
<evidence type="ECO:0000313" key="5">
    <source>
        <dbReference type="Proteomes" id="UP000013378"/>
    </source>
</evidence>
<dbReference type="PANTHER" id="PTHR22550">
    <property type="entry name" value="SPORE GERMINATION PROTEIN"/>
    <property type="match status" value="1"/>
</dbReference>
<dbReference type="InterPro" id="IPR004995">
    <property type="entry name" value="Spore_Ger"/>
</dbReference>
<feature type="transmembrane region" description="Helical" evidence="3">
    <location>
        <begin position="355"/>
        <end position="381"/>
    </location>
</feature>
<dbReference type="eggNOG" id="COG0697">
    <property type="taxonomic scope" value="Bacteria"/>
</dbReference>
<dbReference type="Pfam" id="PF03323">
    <property type="entry name" value="GerA"/>
    <property type="match status" value="1"/>
</dbReference>
<dbReference type="RefSeq" id="WP_006315625.1">
    <property type="nucleotide sequence ID" value="NZ_ARZA01000234.1"/>
</dbReference>
<comment type="similarity">
    <text evidence="1">Belongs to the GerABKA family.</text>
</comment>
<name>R1ATC4_9FIRM</name>
<dbReference type="AlphaFoldDB" id="R1ATC4"/>
<dbReference type="EMBL" id="ARZA01000234">
    <property type="protein sequence ID" value="EOC99881.1"/>
    <property type="molecule type" value="Genomic_DNA"/>
</dbReference>
<protein>
    <submittedName>
        <fullName evidence="4">Spore germination protein GerKA</fullName>
    </submittedName>
</protein>
<evidence type="ECO:0000313" key="4">
    <source>
        <dbReference type="EMBL" id="EOC99881.1"/>
    </source>
</evidence>
<dbReference type="OrthoDB" id="1883106at2"/>
<dbReference type="Proteomes" id="UP000013378">
    <property type="component" value="Unassembled WGS sequence"/>
</dbReference>
<evidence type="ECO:0000256" key="2">
    <source>
        <dbReference type="ARBA" id="ARBA00023136"/>
    </source>
</evidence>
<dbReference type="PANTHER" id="PTHR22550:SF5">
    <property type="entry name" value="LEUCINE ZIPPER PROTEIN 4"/>
    <property type="match status" value="1"/>
</dbReference>
<proteinExistence type="inferred from homology"/>
<dbReference type="STRING" id="1304284.L21TH_2084"/>
<accession>R1ATC4</accession>